<dbReference type="EMBL" id="WNWS01000330">
    <property type="protein sequence ID" value="KAE9970458.1"/>
    <property type="molecule type" value="Genomic_DNA"/>
</dbReference>
<dbReference type="Gene3D" id="1.20.1280.140">
    <property type="match status" value="1"/>
</dbReference>
<comment type="caution">
    <text evidence="2">The sequence shown here is derived from an EMBL/GenBank/DDBJ whole genome shotgun (WGS) entry which is preliminary data.</text>
</comment>
<organism evidence="2 3">
    <name type="scientific">Venturia inaequalis</name>
    <name type="common">Apple scab fungus</name>
    <dbReference type="NCBI Taxonomy" id="5025"/>
    <lineage>
        <taxon>Eukaryota</taxon>
        <taxon>Fungi</taxon>
        <taxon>Dikarya</taxon>
        <taxon>Ascomycota</taxon>
        <taxon>Pezizomycotina</taxon>
        <taxon>Dothideomycetes</taxon>
        <taxon>Pleosporomycetidae</taxon>
        <taxon>Venturiales</taxon>
        <taxon>Venturiaceae</taxon>
        <taxon>Venturia</taxon>
    </lineage>
</organism>
<reference evidence="2 3" key="1">
    <citation type="submission" date="2018-12" db="EMBL/GenBank/DDBJ databases">
        <title>Venturia inaequalis Genome Resource.</title>
        <authorList>
            <person name="Lichtner F.J."/>
        </authorList>
    </citation>
    <scope>NUCLEOTIDE SEQUENCE [LARGE SCALE GENOMIC DNA]</scope>
    <source>
        <strain evidence="2 3">120213</strain>
    </source>
</reference>
<dbReference type="Proteomes" id="UP000447873">
    <property type="component" value="Unassembled WGS sequence"/>
</dbReference>
<protein>
    <recommendedName>
        <fullName evidence="4">Antigenic cell wall galactomannoprotein</fullName>
    </recommendedName>
</protein>
<dbReference type="PANTHER" id="PTHR38123:SF6">
    <property type="entry name" value="CELL WALL SERINE-THREONINE-RICH GALACTOMANNOPROTEIN MP1 (AFU_ORTHOLOGUE AFUA_4G03240)"/>
    <property type="match status" value="1"/>
</dbReference>
<evidence type="ECO:0000313" key="3">
    <source>
        <dbReference type="Proteomes" id="UP000447873"/>
    </source>
</evidence>
<dbReference type="InterPro" id="IPR021054">
    <property type="entry name" value="Cell_wall_mannoprotein_1"/>
</dbReference>
<dbReference type="AlphaFoldDB" id="A0A8H3UJQ8"/>
<sequence length="199" mass="20750">MLFLSALVSLLPLTALATPIATQPANVKAVADYPTISKVLNDIITQCKKLVATSARFTGDAVDAVPILDDSGVLLKMLKDGQAKVSGTETIGLKDSIEVLYPVYNLNTAVDGVVKSLMDKKPMFDKVGVTLVVADRLEDEKTAAQALITAVVSKLPAYLPGVIGTTAAQPIMDKLEKATNAFKPADSATPASPAAPLST</sequence>
<gene>
    <name evidence="2" type="ORF">EG328_006285</name>
</gene>
<name>A0A8H3UJQ8_VENIN</name>
<evidence type="ECO:0000256" key="1">
    <source>
        <dbReference type="SAM" id="SignalP"/>
    </source>
</evidence>
<feature type="chain" id="PRO_5034567894" description="Antigenic cell wall galactomannoprotein" evidence="1">
    <location>
        <begin position="18"/>
        <end position="199"/>
    </location>
</feature>
<keyword evidence="1" id="KW-0732">Signal</keyword>
<evidence type="ECO:0000313" key="2">
    <source>
        <dbReference type="EMBL" id="KAE9970458.1"/>
    </source>
</evidence>
<dbReference type="GO" id="GO:0005576">
    <property type="term" value="C:extracellular region"/>
    <property type="evidence" value="ECO:0007669"/>
    <property type="project" value="TreeGrafter"/>
</dbReference>
<dbReference type="PANTHER" id="PTHR38123">
    <property type="entry name" value="CELL WALL SERINE-THREONINE-RICH GALACTOMANNOPROTEIN MP1 (AFU_ORTHOLOGUE AFUA_4G03240)"/>
    <property type="match status" value="1"/>
</dbReference>
<proteinExistence type="predicted"/>
<evidence type="ECO:0008006" key="4">
    <source>
        <dbReference type="Google" id="ProtNLM"/>
    </source>
</evidence>
<feature type="signal peptide" evidence="1">
    <location>
        <begin position="1"/>
        <end position="17"/>
    </location>
</feature>
<accession>A0A8H3UJQ8</accession>
<dbReference type="Pfam" id="PF12296">
    <property type="entry name" value="HsbA"/>
    <property type="match status" value="1"/>
</dbReference>